<dbReference type="InterPro" id="IPR033764">
    <property type="entry name" value="Sdr_B"/>
</dbReference>
<protein>
    <recommendedName>
        <fullName evidence="4">SD-repeat containing protein B domain-containing protein</fullName>
    </recommendedName>
</protein>
<sequence>MRKRFIGILVFGLIMALSLPAIILASNSKAPRGNIEGEVFYDRNQNGAPDLFECPIRYMEIKVNKPGGDKQYSTITGSNGRFVISGLKPGSYVVSAQEAPIWSYPPPWSTTINCVPTPDMVSTSPNPAKIILKAKDNGMNKIVNFGFWFNR</sequence>
<evidence type="ECO:0000256" key="3">
    <source>
        <dbReference type="ARBA" id="ARBA00022729"/>
    </source>
</evidence>
<gene>
    <name evidence="5" type="ORF">LCGC14_2887640</name>
</gene>
<organism evidence="5">
    <name type="scientific">marine sediment metagenome</name>
    <dbReference type="NCBI Taxonomy" id="412755"/>
    <lineage>
        <taxon>unclassified sequences</taxon>
        <taxon>metagenomes</taxon>
        <taxon>ecological metagenomes</taxon>
    </lineage>
</organism>
<accession>A0A0F9A661</accession>
<evidence type="ECO:0000256" key="2">
    <source>
        <dbReference type="ARBA" id="ARBA00022525"/>
    </source>
</evidence>
<evidence type="ECO:0000256" key="1">
    <source>
        <dbReference type="ARBA" id="ARBA00004613"/>
    </source>
</evidence>
<dbReference type="Pfam" id="PF17210">
    <property type="entry name" value="SdrD_B"/>
    <property type="match status" value="1"/>
</dbReference>
<comment type="subcellular location">
    <subcellularLocation>
        <location evidence="1">Secreted</location>
    </subcellularLocation>
</comment>
<name>A0A0F9A661_9ZZZZ</name>
<keyword evidence="3" id="KW-0732">Signal</keyword>
<evidence type="ECO:0000259" key="4">
    <source>
        <dbReference type="Pfam" id="PF17210"/>
    </source>
</evidence>
<comment type="caution">
    <text evidence="5">The sequence shown here is derived from an EMBL/GenBank/DDBJ whole genome shotgun (WGS) entry which is preliminary data.</text>
</comment>
<dbReference type="EMBL" id="LAZR01056502">
    <property type="protein sequence ID" value="KKK74049.1"/>
    <property type="molecule type" value="Genomic_DNA"/>
</dbReference>
<dbReference type="Gene3D" id="2.60.40.10">
    <property type="entry name" value="Immunoglobulins"/>
    <property type="match status" value="1"/>
</dbReference>
<keyword evidence="2" id="KW-0964">Secreted</keyword>
<proteinExistence type="predicted"/>
<dbReference type="GO" id="GO:0005576">
    <property type="term" value="C:extracellular region"/>
    <property type="evidence" value="ECO:0007669"/>
    <property type="project" value="UniProtKB-SubCell"/>
</dbReference>
<dbReference type="AlphaFoldDB" id="A0A0F9A661"/>
<feature type="domain" description="SD-repeat containing protein B" evidence="4">
    <location>
        <begin position="38"/>
        <end position="98"/>
    </location>
</feature>
<dbReference type="SUPFAM" id="SSF117074">
    <property type="entry name" value="Hypothetical protein PA1324"/>
    <property type="match status" value="1"/>
</dbReference>
<reference evidence="5" key="1">
    <citation type="journal article" date="2015" name="Nature">
        <title>Complex archaea that bridge the gap between prokaryotes and eukaryotes.</title>
        <authorList>
            <person name="Spang A."/>
            <person name="Saw J.H."/>
            <person name="Jorgensen S.L."/>
            <person name="Zaremba-Niedzwiedzka K."/>
            <person name="Martijn J."/>
            <person name="Lind A.E."/>
            <person name="van Eijk R."/>
            <person name="Schleper C."/>
            <person name="Guy L."/>
            <person name="Ettema T.J."/>
        </authorList>
    </citation>
    <scope>NUCLEOTIDE SEQUENCE</scope>
</reference>
<evidence type="ECO:0000313" key="5">
    <source>
        <dbReference type="EMBL" id="KKK74049.1"/>
    </source>
</evidence>
<dbReference type="InterPro" id="IPR013783">
    <property type="entry name" value="Ig-like_fold"/>
</dbReference>